<dbReference type="Pfam" id="PF20330">
    <property type="entry name" value="DUF6625"/>
    <property type="match status" value="1"/>
</dbReference>
<dbReference type="EMBL" id="QGDI01000002">
    <property type="protein sequence ID" value="PWJ14694.1"/>
    <property type="molecule type" value="Genomic_DNA"/>
</dbReference>
<protein>
    <submittedName>
        <fullName evidence="1">Uncharacterized protein</fullName>
    </submittedName>
</protein>
<reference evidence="1 2" key="1">
    <citation type="submission" date="2018-05" db="EMBL/GenBank/DDBJ databases">
        <title>The Hungate 1000. A catalogue of reference genomes from the rumen microbiome.</title>
        <authorList>
            <person name="Kelly W."/>
        </authorList>
    </citation>
    <scope>NUCLEOTIDE SEQUENCE [LARGE SCALE GENOMIC DNA]</scope>
    <source>
        <strain evidence="1 2">SAb67</strain>
    </source>
</reference>
<name>A0A315Y4K1_RUMFL</name>
<sequence>MYYKYKVFCPYFGRLPSNFNLWLASCSYNSNFQFIVITDDDYKKYSIPNNVLMIKMDFVSFKKTVQQKFDFKISLETPYKLCDFKPTYGYVFESYLDDCIYWGYCDMDLVFGDLEKFMPQTTYDKISHLGHLCLYRNNSAMRECFKLNSNSKVSYVDILSNPMHFGFDEIGDYGINNVLIKNEYKIYDYELYVADISCARDGMVLAVYRDDSFSPLWGTRIFAFENGKVYSYDLDNKITKKEYAYVHLQKRKMSNNVINVGDKFLILPCQYCEYQDVTKELIINSQDKHLIPLKMFRVKFTALIKRYKRKQVLLALTRKRNKRNER</sequence>
<dbReference type="OrthoDB" id="1910631at2"/>
<dbReference type="Proteomes" id="UP000245720">
    <property type="component" value="Unassembled WGS sequence"/>
</dbReference>
<comment type="caution">
    <text evidence="1">The sequence shown here is derived from an EMBL/GenBank/DDBJ whole genome shotgun (WGS) entry which is preliminary data.</text>
</comment>
<dbReference type="PROSITE" id="PS51257">
    <property type="entry name" value="PROKAR_LIPOPROTEIN"/>
    <property type="match status" value="1"/>
</dbReference>
<evidence type="ECO:0000313" key="2">
    <source>
        <dbReference type="Proteomes" id="UP000245720"/>
    </source>
</evidence>
<gene>
    <name evidence="1" type="ORF">IE37_00679</name>
</gene>
<organism evidence="1 2">
    <name type="scientific">Ruminococcus flavefaciens</name>
    <dbReference type="NCBI Taxonomy" id="1265"/>
    <lineage>
        <taxon>Bacteria</taxon>
        <taxon>Bacillati</taxon>
        <taxon>Bacillota</taxon>
        <taxon>Clostridia</taxon>
        <taxon>Eubacteriales</taxon>
        <taxon>Oscillospiraceae</taxon>
        <taxon>Ruminococcus</taxon>
    </lineage>
</organism>
<proteinExistence type="predicted"/>
<dbReference type="InterPro" id="IPR046733">
    <property type="entry name" value="DUF6625"/>
</dbReference>
<dbReference type="RefSeq" id="WP_109725555.1">
    <property type="nucleotide sequence ID" value="NZ_QGDI01000002.1"/>
</dbReference>
<accession>A0A315Y4K1</accession>
<evidence type="ECO:0000313" key="1">
    <source>
        <dbReference type="EMBL" id="PWJ14694.1"/>
    </source>
</evidence>
<dbReference type="AlphaFoldDB" id="A0A315Y4K1"/>